<keyword evidence="1" id="KW-0732">Signal</keyword>
<comment type="caution">
    <text evidence="2">The sequence shown here is derived from an EMBL/GenBank/DDBJ whole genome shotgun (WGS) entry which is preliminary data.</text>
</comment>
<dbReference type="SUPFAM" id="SSF51445">
    <property type="entry name" value="(Trans)glycosidases"/>
    <property type="match status" value="1"/>
</dbReference>
<protein>
    <recommendedName>
        <fullName evidence="4">Beta-galactosidase trimerisation domain-containing protein</fullName>
    </recommendedName>
</protein>
<name>A0ABW5YBD1_9SPHI</name>
<dbReference type="Gene3D" id="3.20.20.80">
    <property type="entry name" value="Glycosidases"/>
    <property type="match status" value="1"/>
</dbReference>
<feature type="signal peptide" evidence="1">
    <location>
        <begin position="1"/>
        <end position="23"/>
    </location>
</feature>
<dbReference type="Gene3D" id="3.40.50.880">
    <property type="match status" value="1"/>
</dbReference>
<dbReference type="Proteomes" id="UP001597557">
    <property type="component" value="Unassembled WGS sequence"/>
</dbReference>
<evidence type="ECO:0000256" key="1">
    <source>
        <dbReference type="SAM" id="SignalP"/>
    </source>
</evidence>
<dbReference type="InterPro" id="IPR029062">
    <property type="entry name" value="Class_I_gatase-like"/>
</dbReference>
<gene>
    <name evidence="2" type="ORF">ACFS5N_08860</name>
</gene>
<organism evidence="2 3">
    <name type="scientific">Mucilaginibacter ximonensis</name>
    <dbReference type="NCBI Taxonomy" id="538021"/>
    <lineage>
        <taxon>Bacteria</taxon>
        <taxon>Pseudomonadati</taxon>
        <taxon>Bacteroidota</taxon>
        <taxon>Sphingobacteriia</taxon>
        <taxon>Sphingobacteriales</taxon>
        <taxon>Sphingobacteriaceae</taxon>
        <taxon>Mucilaginibacter</taxon>
    </lineage>
</organism>
<dbReference type="RefSeq" id="WP_377184396.1">
    <property type="nucleotide sequence ID" value="NZ_JBHUPD010000002.1"/>
</dbReference>
<evidence type="ECO:0000313" key="2">
    <source>
        <dbReference type="EMBL" id="MFD2872575.1"/>
    </source>
</evidence>
<sequence>MMKHPITLYILVLAILAPCVATAQTANNFKVTDRFFGVHFDFHANPDTRGIGKTLKAEDVDFMLDKVHPDYIQVDTKGHPGISSYPTKVGVAAPDILLDPLKLFREETAKRGIGLFSHFSGILDAQAVKDHPDWARINGGGDKDKGATSIFGNYAADYFIPQINELSSKYHINGVWVDGECWALQPDYSDAAIAAYTRATGKTDIPHRRKDDGYLDYVQFTRRAFHQYLTHYINAVHKFNPNLIVTSNWSFSSFMPGKVDAPVDYLSGDFTSDAVADVDFESRVLAPQGKPWDLMCWGFMSDKNGKGFYWKSARHLDQKAALVLSQGGGYQIYTPQHRDASLPMETVPMLTEVSKFCHDRKIYTYNSTPVPQVALLLSAFGHYNESPGVFENAQGGNNNVKGTLELLLDSKYSVQVLQEHHLKNNLAQYPLLVITEWRQLQPEFIAEIEQYVRDGGKVLAIGDNHLFGKYLQGALPVKSNAGLSISKQNYGKGAIACITDTFAMSGISLRYLNTRDENLRAAVNQVVQELFPQPKVEVNSDSKVHITLNKKDNNLMLHLVNVGDHFDTNADNTLKFNLPAITTPISVTLATGKRPKAVILQPDGKKLPFTYAAGKIKFAVPGLDVYSIVQVIN</sequence>
<keyword evidence="3" id="KW-1185">Reference proteome</keyword>
<accession>A0ABW5YBD1</accession>
<evidence type="ECO:0008006" key="4">
    <source>
        <dbReference type="Google" id="ProtNLM"/>
    </source>
</evidence>
<dbReference type="InterPro" id="IPR017853">
    <property type="entry name" value="GH"/>
</dbReference>
<reference evidence="3" key="1">
    <citation type="journal article" date="2019" name="Int. J. Syst. Evol. Microbiol.">
        <title>The Global Catalogue of Microorganisms (GCM) 10K type strain sequencing project: providing services to taxonomists for standard genome sequencing and annotation.</title>
        <authorList>
            <consortium name="The Broad Institute Genomics Platform"/>
            <consortium name="The Broad Institute Genome Sequencing Center for Infectious Disease"/>
            <person name="Wu L."/>
            <person name="Ma J."/>
        </authorList>
    </citation>
    <scope>NUCLEOTIDE SEQUENCE [LARGE SCALE GENOMIC DNA]</scope>
    <source>
        <strain evidence="3">KCTC 22437</strain>
    </source>
</reference>
<dbReference type="EMBL" id="JBHUPD010000002">
    <property type="protein sequence ID" value="MFD2872575.1"/>
    <property type="molecule type" value="Genomic_DNA"/>
</dbReference>
<proteinExistence type="predicted"/>
<feature type="chain" id="PRO_5046441050" description="Beta-galactosidase trimerisation domain-containing protein" evidence="1">
    <location>
        <begin position="24"/>
        <end position="633"/>
    </location>
</feature>
<dbReference type="SUPFAM" id="SSF52317">
    <property type="entry name" value="Class I glutamine amidotransferase-like"/>
    <property type="match status" value="1"/>
</dbReference>
<evidence type="ECO:0000313" key="3">
    <source>
        <dbReference type="Proteomes" id="UP001597557"/>
    </source>
</evidence>